<feature type="chain" id="PRO_5007583528" evidence="1">
    <location>
        <begin position="21"/>
        <end position="394"/>
    </location>
</feature>
<evidence type="ECO:0000256" key="1">
    <source>
        <dbReference type="SAM" id="SignalP"/>
    </source>
</evidence>
<organism evidence="2 3">
    <name type="scientific">Vibrio cidicii</name>
    <dbReference type="NCBI Taxonomy" id="1763883"/>
    <lineage>
        <taxon>Bacteria</taxon>
        <taxon>Pseudomonadati</taxon>
        <taxon>Pseudomonadota</taxon>
        <taxon>Gammaproteobacteria</taxon>
        <taxon>Vibrionales</taxon>
        <taxon>Vibrionaceae</taxon>
        <taxon>Vibrio</taxon>
    </lineage>
</organism>
<comment type="caution">
    <text evidence="2">The sequence shown here is derived from an EMBL/GenBank/DDBJ whole genome shotgun (WGS) entry which is preliminary data.</text>
</comment>
<reference evidence="3" key="1">
    <citation type="submission" date="2015-12" db="EMBL/GenBank/DDBJ databases">
        <authorList>
            <person name="Shamseldin A."/>
            <person name="Moawad H."/>
            <person name="Abd El-Rahim W.M."/>
            <person name="Sadowsky M.J."/>
        </authorList>
    </citation>
    <scope>NUCLEOTIDE SEQUENCE [LARGE SCALE GENOMIC DNA]</scope>
    <source>
        <strain evidence="3">2538-88</strain>
    </source>
</reference>
<sequence length="394" mass="44665">MTLRLFVALLPTIATFAVLAQPLTYQVQVDPLLKSQLHFSIDTRSLPKVTVLPPRSGRITAQPELFCQRKGTSKPLDYRRETACDAITWQVNLTTVDPQGFDPSSQENSYSTKSGWYFISEFNTLPRIAGSSNAQVCTPQARCYPLKGEGAPPLYLLWGMPTATLNINGQPVTIHVEDPQVLQQKQRWLPTLERQLQYLQKVFPAQIQDWELAFFKREKEGGSIGGAAGSNMLLTNTLLEQGELTDESLRHLLKISAHESVHHIDKRALSSWKAESLAEYYAQKSLFGSEFAFDTPDVLWQQMAKKFPFAKLELYEAHRQVKELGNYQYYPLFYFKGAAFWYALDLALQAKGHSLDNLQNIDLGSQVQLSSDFTTQVIQLIGQEKWEALAHEFL</sequence>
<dbReference type="EMBL" id="LOBR01000132">
    <property type="protein sequence ID" value="KYN79681.1"/>
    <property type="molecule type" value="Genomic_DNA"/>
</dbReference>
<dbReference type="AlphaFoldDB" id="A0A151KRE9"/>
<proteinExistence type="predicted"/>
<accession>A0A151KRE9</accession>
<evidence type="ECO:0000313" key="3">
    <source>
        <dbReference type="Proteomes" id="UP000075346"/>
    </source>
</evidence>
<gene>
    <name evidence="2" type="ORF">ATY37_01470</name>
</gene>
<name>A0A151KRE9_9VIBR</name>
<protein>
    <submittedName>
        <fullName evidence="2">Uncharacterized protein</fullName>
    </submittedName>
</protein>
<evidence type="ECO:0000313" key="2">
    <source>
        <dbReference type="EMBL" id="KYN79681.1"/>
    </source>
</evidence>
<dbReference type="Proteomes" id="UP000075346">
    <property type="component" value="Unassembled WGS sequence"/>
</dbReference>
<feature type="signal peptide" evidence="1">
    <location>
        <begin position="1"/>
        <end position="20"/>
    </location>
</feature>
<keyword evidence="1" id="KW-0732">Signal</keyword>